<comment type="caution">
    <text evidence="2">The sequence shown here is derived from an EMBL/GenBank/DDBJ whole genome shotgun (WGS) entry which is preliminary data.</text>
</comment>
<evidence type="ECO:0000313" key="3">
    <source>
        <dbReference type="Proteomes" id="UP001333110"/>
    </source>
</evidence>
<sequence>MIIKGLEHLSHEERLRDLGLFSLEKRRLRGNLINVYKYLKGGDKEDGVALFCGAHWKRGVRIRERKNSAATKTSEEGGGGGVPGTGAEIPLQPVVKTMVRQAVPLQPMEVHSGADIHLQPVEDLMLEQDCTLWKGPMQEQFVKNCSLWEGSMLEKFVKDCILWVGPHSEAGQEHEEEGAAETTHDELMARTRGSQYKLKHRRFPLNFRKHFFTVRVAEHWNTLSKEVVESLPLEILKNCLDTVLGNWLWVNTNPVFMLSCLTNNLPLQQVRVAFKSLDIWLGADGKWRNGFNIQHPEPSTLKKSTETLSKNSEEIAKETLLPLFSKMSQWFHAFAWQVRKEEAILIKFTCATSRRLCKHQERIFNLKYFNQGKLFKRTEYILLCMLEKQKSMVVVKYLDQRSHWISTSQRCEVDFCRETPAAGEGRHKLRRDCQRKGICSLIYDSEQNIADQLGRALVVSTSNESHVVRD</sequence>
<organism evidence="2 3">
    <name type="scientific">Mycteria americana</name>
    <name type="common">Wood stork</name>
    <dbReference type="NCBI Taxonomy" id="33587"/>
    <lineage>
        <taxon>Eukaryota</taxon>
        <taxon>Metazoa</taxon>
        <taxon>Chordata</taxon>
        <taxon>Craniata</taxon>
        <taxon>Vertebrata</taxon>
        <taxon>Euteleostomi</taxon>
        <taxon>Archelosauria</taxon>
        <taxon>Archosauria</taxon>
        <taxon>Dinosauria</taxon>
        <taxon>Saurischia</taxon>
        <taxon>Theropoda</taxon>
        <taxon>Coelurosauria</taxon>
        <taxon>Aves</taxon>
        <taxon>Neognathae</taxon>
        <taxon>Neoaves</taxon>
        <taxon>Aequornithes</taxon>
        <taxon>Ciconiiformes</taxon>
        <taxon>Ciconiidae</taxon>
        <taxon>Mycteria</taxon>
    </lineage>
</organism>
<dbReference type="AlphaFoldDB" id="A0AAN7NMV5"/>
<evidence type="ECO:0000256" key="1">
    <source>
        <dbReference type="SAM" id="MobiDB-lite"/>
    </source>
</evidence>
<proteinExistence type="predicted"/>
<protein>
    <submittedName>
        <fullName evidence="2">Uncharacterized protein</fullName>
    </submittedName>
</protein>
<keyword evidence="3" id="KW-1185">Reference proteome</keyword>
<dbReference type="EMBL" id="JAUNZN010000001">
    <property type="protein sequence ID" value="KAK4828885.1"/>
    <property type="molecule type" value="Genomic_DNA"/>
</dbReference>
<accession>A0AAN7NMV5</accession>
<gene>
    <name evidence="2" type="ORF">QYF61_001443</name>
</gene>
<name>A0AAN7NMV5_MYCAM</name>
<feature type="region of interest" description="Disordered" evidence="1">
    <location>
        <begin position="65"/>
        <end position="87"/>
    </location>
</feature>
<evidence type="ECO:0000313" key="2">
    <source>
        <dbReference type="EMBL" id="KAK4828885.1"/>
    </source>
</evidence>
<dbReference type="Proteomes" id="UP001333110">
    <property type="component" value="Unassembled WGS sequence"/>
</dbReference>
<reference evidence="2 3" key="1">
    <citation type="journal article" date="2023" name="J. Hered.">
        <title>Chromosome-level genome of the wood stork (Mycteria americana) provides insight into avian chromosome evolution.</title>
        <authorList>
            <person name="Flamio R. Jr."/>
            <person name="Ramstad K.M."/>
        </authorList>
    </citation>
    <scope>NUCLEOTIDE SEQUENCE [LARGE SCALE GENOMIC DNA]</scope>
    <source>
        <strain evidence="2">JAX WOST 10</strain>
    </source>
</reference>